<name>A0A0R3X631_HYDTA</name>
<protein>
    <submittedName>
        <fullName evidence="2 4">Uncharacterized protein</fullName>
    </submittedName>
</protein>
<evidence type="ECO:0000256" key="1">
    <source>
        <dbReference type="SAM" id="MobiDB-lite"/>
    </source>
</evidence>
<keyword evidence="3" id="KW-1185">Reference proteome</keyword>
<evidence type="ECO:0000313" key="2">
    <source>
        <dbReference type="EMBL" id="VDM33624.1"/>
    </source>
</evidence>
<dbReference type="EMBL" id="UYWX01020631">
    <property type="protein sequence ID" value="VDM33624.1"/>
    <property type="molecule type" value="Genomic_DNA"/>
</dbReference>
<feature type="compositionally biased region" description="Basic and acidic residues" evidence="1">
    <location>
        <begin position="1"/>
        <end position="21"/>
    </location>
</feature>
<reference evidence="2 3" key="2">
    <citation type="submission" date="2018-11" db="EMBL/GenBank/DDBJ databases">
        <authorList>
            <consortium name="Pathogen Informatics"/>
        </authorList>
    </citation>
    <scope>NUCLEOTIDE SEQUENCE [LARGE SCALE GENOMIC DNA]</scope>
</reference>
<evidence type="ECO:0000313" key="3">
    <source>
        <dbReference type="Proteomes" id="UP000274429"/>
    </source>
</evidence>
<proteinExistence type="predicted"/>
<organism evidence="4">
    <name type="scientific">Hydatigena taeniaeformis</name>
    <name type="common">Feline tapeworm</name>
    <name type="synonym">Taenia taeniaeformis</name>
    <dbReference type="NCBI Taxonomy" id="6205"/>
    <lineage>
        <taxon>Eukaryota</taxon>
        <taxon>Metazoa</taxon>
        <taxon>Spiralia</taxon>
        <taxon>Lophotrochozoa</taxon>
        <taxon>Platyhelminthes</taxon>
        <taxon>Cestoda</taxon>
        <taxon>Eucestoda</taxon>
        <taxon>Cyclophyllidea</taxon>
        <taxon>Taeniidae</taxon>
        <taxon>Hydatigera</taxon>
    </lineage>
</organism>
<dbReference type="AlphaFoldDB" id="A0A0R3X631"/>
<evidence type="ECO:0000313" key="4">
    <source>
        <dbReference type="WBParaSite" id="TTAC_0000895001-mRNA-1"/>
    </source>
</evidence>
<accession>A0A0R3X631</accession>
<gene>
    <name evidence="2" type="ORF">TTAC_LOCUS8935</name>
</gene>
<dbReference type="Proteomes" id="UP000274429">
    <property type="component" value="Unassembled WGS sequence"/>
</dbReference>
<reference evidence="4" key="1">
    <citation type="submission" date="2017-02" db="UniProtKB">
        <authorList>
            <consortium name="WormBaseParasite"/>
        </authorList>
    </citation>
    <scope>IDENTIFICATION</scope>
</reference>
<feature type="region of interest" description="Disordered" evidence="1">
    <location>
        <begin position="1"/>
        <end position="32"/>
    </location>
</feature>
<dbReference type="WBParaSite" id="TTAC_0000895001-mRNA-1">
    <property type="protein sequence ID" value="TTAC_0000895001-mRNA-1"/>
    <property type="gene ID" value="TTAC_0000895001"/>
</dbReference>
<sequence length="116" mass="12530">MLNKDVEHTRVRRLEGDDPSHQKGGLLAKRGIAGNTADPAALVQDRDIAPEAVGNTADDVGVGIPLNPLPSHHPTAVLVRVDLRLIVRSIGDMRAIHPNEQTPRIPDPTMTRAMLT</sequence>